<gene>
    <name evidence="2" type="ORF">HLH34_18830</name>
</gene>
<reference evidence="2 3" key="1">
    <citation type="submission" date="2020-04" db="EMBL/GenBank/DDBJ databases">
        <title>Description of novel Gluconacetobacter.</title>
        <authorList>
            <person name="Sombolestani A."/>
        </authorList>
    </citation>
    <scope>NUCLEOTIDE SEQUENCE [LARGE SCALE GENOMIC DNA]</scope>
    <source>
        <strain evidence="2 3">LMG 21311</strain>
    </source>
</reference>
<evidence type="ECO:0000259" key="1">
    <source>
        <dbReference type="PROSITE" id="PS51459"/>
    </source>
</evidence>
<protein>
    <submittedName>
        <fullName evidence="2">Fic family protein</fullName>
    </submittedName>
</protein>
<comment type="caution">
    <text evidence="2">The sequence shown here is derived from an EMBL/GenBank/DDBJ whole genome shotgun (WGS) entry which is preliminary data.</text>
</comment>
<dbReference type="EMBL" id="JABEQF010000035">
    <property type="protein sequence ID" value="MBB2191989.1"/>
    <property type="molecule type" value="Genomic_DNA"/>
</dbReference>
<dbReference type="SUPFAM" id="SSF140931">
    <property type="entry name" value="Fic-like"/>
    <property type="match status" value="1"/>
</dbReference>
<dbReference type="Gene3D" id="1.10.3290.10">
    <property type="entry name" value="Fido-like domain"/>
    <property type="match status" value="1"/>
</dbReference>
<keyword evidence="3" id="KW-1185">Reference proteome</keyword>
<feature type="domain" description="Fido" evidence="1">
    <location>
        <begin position="1"/>
        <end position="87"/>
    </location>
</feature>
<name>A0A7W4JW46_9PROT</name>
<dbReference type="PROSITE" id="PS51459">
    <property type="entry name" value="FIDO"/>
    <property type="match status" value="1"/>
</dbReference>
<sequence length="87" mass="9889">MEGLIDPVNRYWLEMDLLELGPYLLWRLNYIHPSINGNGRTARAACEYVTGLKDENLLKGTKTPSESLKDNRNGYIDGLISADTTFR</sequence>
<dbReference type="AlphaFoldDB" id="A0A7W4JW46"/>
<accession>A0A7W4JW46</accession>
<dbReference type="Proteomes" id="UP000555756">
    <property type="component" value="Unassembled WGS sequence"/>
</dbReference>
<evidence type="ECO:0000313" key="3">
    <source>
        <dbReference type="Proteomes" id="UP000555756"/>
    </source>
</evidence>
<evidence type="ECO:0000313" key="2">
    <source>
        <dbReference type="EMBL" id="MBB2191989.1"/>
    </source>
</evidence>
<dbReference type="InterPro" id="IPR003812">
    <property type="entry name" value="Fido"/>
</dbReference>
<dbReference type="InterPro" id="IPR036597">
    <property type="entry name" value="Fido-like_dom_sf"/>
</dbReference>
<proteinExistence type="predicted"/>
<dbReference type="Pfam" id="PF02661">
    <property type="entry name" value="Fic"/>
    <property type="match status" value="1"/>
</dbReference>
<organism evidence="2 3">
    <name type="scientific">Gluconacetobacter azotocaptans</name>
    <dbReference type="NCBI Taxonomy" id="142834"/>
    <lineage>
        <taxon>Bacteria</taxon>
        <taxon>Pseudomonadati</taxon>
        <taxon>Pseudomonadota</taxon>
        <taxon>Alphaproteobacteria</taxon>
        <taxon>Acetobacterales</taxon>
        <taxon>Acetobacteraceae</taxon>
        <taxon>Gluconacetobacter</taxon>
    </lineage>
</organism>